<evidence type="ECO:0000256" key="1">
    <source>
        <dbReference type="SAM" id="Phobius"/>
    </source>
</evidence>
<dbReference type="EMBL" id="KU230356">
    <property type="protein sequence ID" value="ALY07572.1"/>
    <property type="molecule type" value="Genomic_DNA"/>
</dbReference>
<organism evidence="2 3">
    <name type="scientific">Nodularia phage vB_NpeS-2AV2</name>
    <dbReference type="NCBI Taxonomy" id="1777122"/>
    <lineage>
        <taxon>Viruses</taxon>
        <taxon>Duplodnaviria</taxon>
        <taxon>Heunggongvirae</taxon>
        <taxon>Uroviricota</taxon>
        <taxon>Caudoviricetes</taxon>
        <taxon>Ravarandavirus</taxon>
        <taxon>Ravarandavirus rv2AV2</taxon>
    </lineage>
</organism>
<keyword evidence="1" id="KW-0812">Transmembrane</keyword>
<feature type="transmembrane region" description="Helical" evidence="1">
    <location>
        <begin position="37"/>
        <end position="55"/>
    </location>
</feature>
<feature type="transmembrane region" description="Helical" evidence="1">
    <location>
        <begin position="9"/>
        <end position="31"/>
    </location>
</feature>
<sequence>MFDDFLSSALITGSAVGILSFTSYIVAGVIVSVGSGLIVPAGLLAGIVFAVGGLVRGRV</sequence>
<keyword evidence="1" id="KW-0472">Membrane</keyword>
<reference evidence="3" key="1">
    <citation type="submission" date="2015-12" db="EMBL/GenBank/DDBJ databases">
        <authorList>
            <person name="Sencilo A."/>
            <person name="Bamford D.H."/>
            <person name="Roine E."/>
        </authorList>
    </citation>
    <scope>NUCLEOTIDE SEQUENCE [LARGE SCALE GENOMIC DNA]</scope>
</reference>
<protein>
    <submittedName>
        <fullName evidence="2">Uncharacterized protein</fullName>
    </submittedName>
</protein>
<gene>
    <name evidence="2" type="ORF">2AV2_120</name>
</gene>
<proteinExistence type="predicted"/>
<dbReference type="Proteomes" id="UP000225722">
    <property type="component" value="Segment"/>
</dbReference>
<keyword evidence="1" id="KW-1133">Transmembrane helix</keyword>
<evidence type="ECO:0000313" key="3">
    <source>
        <dbReference type="Proteomes" id="UP000225722"/>
    </source>
</evidence>
<evidence type="ECO:0000313" key="2">
    <source>
        <dbReference type="EMBL" id="ALY07572.1"/>
    </source>
</evidence>
<name>A0A1L2BX13_9CAUD</name>
<keyword evidence="3" id="KW-1185">Reference proteome</keyword>
<accession>A0A1L2BX13</accession>